<dbReference type="AlphaFoldDB" id="A0A1V1NXR2"/>
<dbReference type="Pfam" id="PF13676">
    <property type="entry name" value="TIR_2"/>
    <property type="match status" value="1"/>
</dbReference>
<sequence>MLAFTFDYCRRTFLIITPIQFPKQNFFNQDDCIIKGISESNIFHIFNKLFKGEIFPYRQRIFLSYKRETLADSMAQAIKRILKENNIECFLDKKDIPLGCNWQFILEDNIRRCTTFIYFDREIFDRKIDTMKQMQFKELFAALIMKKRTSLPNVIFIIPDDHDLYQYKQEKEKYIKKIYFTLYLLMKKIL</sequence>
<evidence type="ECO:0000313" key="3">
    <source>
        <dbReference type="Proteomes" id="UP000189670"/>
    </source>
</evidence>
<feature type="domain" description="TIR" evidence="1">
    <location>
        <begin position="61"/>
        <end position="160"/>
    </location>
</feature>
<evidence type="ECO:0000259" key="1">
    <source>
        <dbReference type="Pfam" id="PF13676"/>
    </source>
</evidence>
<evidence type="ECO:0000313" key="2">
    <source>
        <dbReference type="EMBL" id="ETR67402.1"/>
    </source>
</evidence>
<organism evidence="2 3">
    <name type="scientific">Candidatus Magnetoglobus multicellularis str. Araruama</name>
    <dbReference type="NCBI Taxonomy" id="890399"/>
    <lineage>
        <taxon>Bacteria</taxon>
        <taxon>Pseudomonadati</taxon>
        <taxon>Thermodesulfobacteriota</taxon>
        <taxon>Desulfobacteria</taxon>
        <taxon>Desulfobacterales</taxon>
        <taxon>Desulfobacteraceae</taxon>
        <taxon>Candidatus Magnetoglobus</taxon>
    </lineage>
</organism>
<dbReference type="InterPro" id="IPR035897">
    <property type="entry name" value="Toll_tir_struct_dom_sf"/>
</dbReference>
<dbReference type="GO" id="GO:0007165">
    <property type="term" value="P:signal transduction"/>
    <property type="evidence" value="ECO:0007669"/>
    <property type="project" value="InterPro"/>
</dbReference>
<accession>A0A1V1NXR2</accession>
<dbReference type="EMBL" id="ATBP01001396">
    <property type="protein sequence ID" value="ETR67402.1"/>
    <property type="molecule type" value="Genomic_DNA"/>
</dbReference>
<name>A0A1V1NXR2_9BACT</name>
<comment type="caution">
    <text evidence="2">The sequence shown here is derived from an EMBL/GenBank/DDBJ whole genome shotgun (WGS) entry which is preliminary data.</text>
</comment>
<dbReference type="Proteomes" id="UP000189670">
    <property type="component" value="Unassembled WGS sequence"/>
</dbReference>
<gene>
    <name evidence="2" type="ORF">OMM_05153</name>
</gene>
<proteinExistence type="predicted"/>
<dbReference type="InterPro" id="IPR000157">
    <property type="entry name" value="TIR_dom"/>
</dbReference>
<dbReference type="Gene3D" id="3.40.50.10140">
    <property type="entry name" value="Toll/interleukin-1 receptor homology (TIR) domain"/>
    <property type="match status" value="1"/>
</dbReference>
<dbReference type="SUPFAM" id="SSF52200">
    <property type="entry name" value="Toll/Interleukin receptor TIR domain"/>
    <property type="match status" value="1"/>
</dbReference>
<reference evidence="3" key="1">
    <citation type="submission" date="2012-11" db="EMBL/GenBank/DDBJ databases">
        <authorList>
            <person name="Lucero-Rivera Y.E."/>
            <person name="Tovar-Ramirez D."/>
        </authorList>
    </citation>
    <scope>NUCLEOTIDE SEQUENCE [LARGE SCALE GENOMIC DNA]</scope>
    <source>
        <strain evidence="3">Araruama</strain>
    </source>
</reference>
<protein>
    <recommendedName>
        <fullName evidence="1">TIR domain-containing protein</fullName>
    </recommendedName>
</protein>